<comment type="caution">
    <text evidence="7">The sequence shown here is derived from an EMBL/GenBank/DDBJ whole genome shotgun (WGS) entry which is preliminary data.</text>
</comment>
<dbReference type="Pfam" id="PF04116">
    <property type="entry name" value="FA_hydroxylase"/>
    <property type="match status" value="1"/>
</dbReference>
<keyword evidence="4 5" id="KW-0472">Membrane</keyword>
<dbReference type="EMBL" id="JANAWD010000377">
    <property type="protein sequence ID" value="KAJ3480403.1"/>
    <property type="molecule type" value="Genomic_DNA"/>
</dbReference>
<keyword evidence="3 5" id="KW-1133">Transmembrane helix</keyword>
<evidence type="ECO:0000256" key="4">
    <source>
        <dbReference type="ARBA" id="ARBA00023136"/>
    </source>
</evidence>
<dbReference type="GO" id="GO:0016020">
    <property type="term" value="C:membrane"/>
    <property type="evidence" value="ECO:0007669"/>
    <property type="project" value="UniProtKB-SubCell"/>
</dbReference>
<evidence type="ECO:0000313" key="8">
    <source>
        <dbReference type="Proteomes" id="UP001212997"/>
    </source>
</evidence>
<protein>
    <recommendedName>
        <fullName evidence="6">Fatty acid hydroxylase domain-containing protein</fullName>
    </recommendedName>
</protein>
<sequence>MNVTGTLPQLCGKQLNYLSTNTPFYFSPRPDLFSFISDHYLSLAAPFVAYWVLSLLFHVLDVSEWKWLDQYRLHESAEVKARNLVSRSDVVKAVIFQQFIQTIIGLWWMDDNQIGVGIEHVKSMLDLLPTFTTLFGGVIGDSATKQILGDHGHVLLYTYYWWVAPVVRFLFGIFIIDTWQYFLHRAMHNNTFLYKTLHSVHHRLYVPYAFGALYNHPLEGFLLDTLGAGIAEYLAGMTTREAMLLFTISTMKTVDDHCGYKLPFDPLQVIFANNADYHDIHHQIIGIKSNFSQPFFIHWDVILGTRMTRKDIESRRRKAATKTE</sequence>
<dbReference type="PANTHER" id="PTHR11863">
    <property type="entry name" value="STEROL DESATURASE"/>
    <property type="match status" value="1"/>
</dbReference>
<comment type="subcellular location">
    <subcellularLocation>
        <location evidence="1">Membrane</location>
    </subcellularLocation>
</comment>
<evidence type="ECO:0000256" key="3">
    <source>
        <dbReference type="ARBA" id="ARBA00022989"/>
    </source>
</evidence>
<feature type="transmembrane region" description="Helical" evidence="5">
    <location>
        <begin position="159"/>
        <end position="179"/>
    </location>
</feature>
<dbReference type="InterPro" id="IPR006694">
    <property type="entry name" value="Fatty_acid_hydroxylase"/>
</dbReference>
<evidence type="ECO:0000256" key="5">
    <source>
        <dbReference type="SAM" id="Phobius"/>
    </source>
</evidence>
<keyword evidence="8" id="KW-1185">Reference proteome</keyword>
<dbReference type="Proteomes" id="UP001212997">
    <property type="component" value="Unassembled WGS sequence"/>
</dbReference>
<evidence type="ECO:0000259" key="6">
    <source>
        <dbReference type="Pfam" id="PF04116"/>
    </source>
</evidence>
<organism evidence="7 8">
    <name type="scientific">Meripilus lineatus</name>
    <dbReference type="NCBI Taxonomy" id="2056292"/>
    <lineage>
        <taxon>Eukaryota</taxon>
        <taxon>Fungi</taxon>
        <taxon>Dikarya</taxon>
        <taxon>Basidiomycota</taxon>
        <taxon>Agaricomycotina</taxon>
        <taxon>Agaricomycetes</taxon>
        <taxon>Polyporales</taxon>
        <taxon>Meripilaceae</taxon>
        <taxon>Meripilus</taxon>
    </lineage>
</organism>
<proteinExistence type="predicted"/>
<dbReference type="GO" id="GO:0008610">
    <property type="term" value="P:lipid biosynthetic process"/>
    <property type="evidence" value="ECO:0007669"/>
    <property type="project" value="InterPro"/>
</dbReference>
<name>A0AAD5V2M2_9APHY</name>
<dbReference type="AlphaFoldDB" id="A0AAD5V2M2"/>
<feature type="transmembrane region" description="Helical" evidence="5">
    <location>
        <begin position="40"/>
        <end position="60"/>
    </location>
</feature>
<feature type="domain" description="Fatty acid hydroxylase" evidence="6">
    <location>
        <begin position="169"/>
        <end position="305"/>
    </location>
</feature>
<keyword evidence="2 5" id="KW-0812">Transmembrane</keyword>
<evidence type="ECO:0000256" key="2">
    <source>
        <dbReference type="ARBA" id="ARBA00022692"/>
    </source>
</evidence>
<dbReference type="GO" id="GO:0005506">
    <property type="term" value="F:iron ion binding"/>
    <property type="evidence" value="ECO:0007669"/>
    <property type="project" value="InterPro"/>
</dbReference>
<accession>A0AAD5V2M2</accession>
<evidence type="ECO:0000313" key="7">
    <source>
        <dbReference type="EMBL" id="KAJ3480403.1"/>
    </source>
</evidence>
<evidence type="ECO:0000256" key="1">
    <source>
        <dbReference type="ARBA" id="ARBA00004370"/>
    </source>
</evidence>
<reference evidence="7" key="1">
    <citation type="submission" date="2022-07" db="EMBL/GenBank/DDBJ databases">
        <title>Genome Sequence of Physisporinus lineatus.</title>
        <authorList>
            <person name="Buettner E."/>
        </authorList>
    </citation>
    <scope>NUCLEOTIDE SEQUENCE</scope>
    <source>
        <strain evidence="7">VT162</strain>
    </source>
</reference>
<dbReference type="InterPro" id="IPR050307">
    <property type="entry name" value="Sterol_Desaturase_Related"/>
</dbReference>
<dbReference type="GO" id="GO:0016491">
    <property type="term" value="F:oxidoreductase activity"/>
    <property type="evidence" value="ECO:0007669"/>
    <property type="project" value="InterPro"/>
</dbReference>
<gene>
    <name evidence="7" type="ORF">NLI96_g8377</name>
</gene>